<dbReference type="InterPro" id="IPR046358">
    <property type="entry name" value="Flagellin_C"/>
</dbReference>
<reference evidence="7 8" key="1">
    <citation type="submission" date="2021-02" db="EMBL/GenBank/DDBJ databases">
        <title>A novel species of genus Amphritea isolated from a fishpond in China.</title>
        <authorList>
            <person name="Lu H."/>
        </authorList>
    </citation>
    <scope>NUCLEOTIDE SEQUENCE [LARGE SCALE GENOMIC DNA]</scope>
    <source>
        <strain evidence="7 8">RP18W</strain>
    </source>
</reference>
<dbReference type="SUPFAM" id="SSF64518">
    <property type="entry name" value="Phase 1 flagellin"/>
    <property type="match status" value="1"/>
</dbReference>
<dbReference type="Proteomes" id="UP000760472">
    <property type="component" value="Unassembled WGS sequence"/>
</dbReference>
<dbReference type="Gene3D" id="1.20.1330.10">
    <property type="entry name" value="f41 fragment of flagellin, N-terminal domain"/>
    <property type="match status" value="1"/>
</dbReference>
<sequence length="502" mass="50309">MAVINTNIASINAQNNLSKSQNNLQTSLQRLSSGLRINSAKDDAAGLAISDRMTSQIRGLNQAVRNANDGISLAQTAEGAMSESTNILQRMRELAIQSANDTNSASDRANLQKEVVQLQSELNRIADTTSFNGKNILDGTFTSGKFHVGAEADQVINVSIGSTRATSMGNYSLTTGGTGSTAVAAAATAGASTTLGTEDLTISGPLGSTTTAVDVAAGDSAKTVAAKVNAVQSDTGVTAKAVSQAKITSVSAGNVAFTLTGDTTGGAQAITANGVTSTDVSALSEAINAKTGTTGITAELSSDKTSITLISANGDDIIIEGATNGADGTNVMTVQGLNADSTNSGAAATLVDASTTATNADSTRVAGDVTFSASGTFTVTSGAAGGLFGATTANTSTLSSVAAIDISSQTGSNNALDVIDQALAFMAGQRADLGAVQNRLESTISNLSSISENVTAARSRIQDADFAAETANLTKNQILQQAGTAMLAQANTLPQGVLSLLQ</sequence>
<keyword evidence="7" id="KW-0282">Flagellum</keyword>
<dbReference type="InterPro" id="IPR010810">
    <property type="entry name" value="Flagellin_hook_IN_motif"/>
</dbReference>
<dbReference type="Gene3D" id="6.10.280.190">
    <property type="match status" value="1"/>
</dbReference>
<dbReference type="Pfam" id="PF00700">
    <property type="entry name" value="Flagellin_C"/>
    <property type="match status" value="1"/>
</dbReference>
<dbReference type="Gene3D" id="2.30.220.10">
    <property type="entry name" value="f41 fragment of flagellin, C-terminal domain"/>
    <property type="match status" value="1"/>
</dbReference>
<dbReference type="InterPro" id="IPR042187">
    <property type="entry name" value="Flagellin_C_sub2"/>
</dbReference>
<name>A0ABS2W5F3_9GAMM</name>
<dbReference type="Gene3D" id="6.10.10.10">
    <property type="entry name" value="Flagellar export chaperone, C-terminal domain"/>
    <property type="match status" value="1"/>
</dbReference>
<dbReference type="PANTHER" id="PTHR42792:SF2">
    <property type="entry name" value="FLAGELLIN"/>
    <property type="match status" value="1"/>
</dbReference>
<dbReference type="InterPro" id="IPR001492">
    <property type="entry name" value="Flagellin"/>
</dbReference>
<evidence type="ECO:0000256" key="1">
    <source>
        <dbReference type="ARBA" id="ARBA00005709"/>
    </source>
</evidence>
<comment type="subcellular location">
    <subcellularLocation>
        <location evidence="4">Secreted</location>
    </subcellularLocation>
    <subcellularLocation>
        <location evidence="4">Bacterial flagellum</location>
    </subcellularLocation>
</comment>
<dbReference type="EMBL" id="JAFFZP010000006">
    <property type="protein sequence ID" value="MBN0986811.1"/>
    <property type="molecule type" value="Genomic_DNA"/>
</dbReference>
<keyword evidence="8" id="KW-1185">Reference proteome</keyword>
<dbReference type="RefSeq" id="WP_205208864.1">
    <property type="nucleotide sequence ID" value="NZ_JAFFZO010000002.1"/>
</dbReference>
<protein>
    <recommendedName>
        <fullName evidence="4">Flagellin</fullName>
    </recommendedName>
</protein>
<dbReference type="PANTHER" id="PTHR42792">
    <property type="entry name" value="FLAGELLIN"/>
    <property type="match status" value="1"/>
</dbReference>
<comment type="caution">
    <text evidence="7">The sequence shown here is derived from an EMBL/GenBank/DDBJ whole genome shotgun (WGS) entry which is preliminary data.</text>
</comment>
<dbReference type="Pfam" id="PF07196">
    <property type="entry name" value="Flagellin_IN"/>
    <property type="match status" value="1"/>
</dbReference>
<keyword evidence="2 4" id="KW-0964">Secreted</keyword>
<keyword evidence="7" id="KW-0966">Cell projection</keyword>
<evidence type="ECO:0000256" key="2">
    <source>
        <dbReference type="ARBA" id="ARBA00022525"/>
    </source>
</evidence>
<keyword evidence="7" id="KW-0969">Cilium</keyword>
<comment type="similarity">
    <text evidence="1 4">Belongs to the bacterial flagellin family.</text>
</comment>
<comment type="function">
    <text evidence="4">Flagellin is the subunit protein which polymerizes to form the filaments of bacterial flagella.</text>
</comment>
<dbReference type="Pfam" id="PF00669">
    <property type="entry name" value="Flagellin_N"/>
    <property type="match status" value="1"/>
</dbReference>
<gene>
    <name evidence="7" type="ORF">JW498_05515</name>
</gene>
<feature type="domain" description="Flagellin N-terminal" evidence="5">
    <location>
        <begin position="4"/>
        <end position="142"/>
    </location>
</feature>
<evidence type="ECO:0000313" key="7">
    <source>
        <dbReference type="EMBL" id="MBN0986811.1"/>
    </source>
</evidence>
<dbReference type="InterPro" id="IPR001029">
    <property type="entry name" value="Flagellin_N"/>
</dbReference>
<evidence type="ECO:0000256" key="3">
    <source>
        <dbReference type="ARBA" id="ARBA00023143"/>
    </source>
</evidence>
<accession>A0ABS2W5F3</accession>
<evidence type="ECO:0000313" key="8">
    <source>
        <dbReference type="Proteomes" id="UP000760472"/>
    </source>
</evidence>
<evidence type="ECO:0000256" key="4">
    <source>
        <dbReference type="RuleBase" id="RU362073"/>
    </source>
</evidence>
<dbReference type="Gene3D" id="2.170.280.10">
    <property type="entry name" value="f41 fragment of flagellin, middle domain"/>
    <property type="match status" value="1"/>
</dbReference>
<organism evidence="7 8">
    <name type="scientific">Amphritea pacifica</name>
    <dbReference type="NCBI Taxonomy" id="2811233"/>
    <lineage>
        <taxon>Bacteria</taxon>
        <taxon>Pseudomonadati</taxon>
        <taxon>Pseudomonadota</taxon>
        <taxon>Gammaproteobacteria</taxon>
        <taxon>Oceanospirillales</taxon>
        <taxon>Oceanospirillaceae</taxon>
        <taxon>Amphritea</taxon>
    </lineage>
</organism>
<dbReference type="PRINTS" id="PR00207">
    <property type="entry name" value="FLAGELLIN"/>
</dbReference>
<feature type="domain" description="Flagellin C-terminal" evidence="6">
    <location>
        <begin position="416"/>
        <end position="501"/>
    </location>
</feature>
<proteinExistence type="inferred from homology"/>
<evidence type="ECO:0000259" key="5">
    <source>
        <dbReference type="Pfam" id="PF00669"/>
    </source>
</evidence>
<evidence type="ECO:0000259" key="6">
    <source>
        <dbReference type="Pfam" id="PF00700"/>
    </source>
</evidence>
<keyword evidence="3 4" id="KW-0975">Bacterial flagellum</keyword>